<name>A0ABN0NUH9_9BACT</name>
<evidence type="ECO:0000313" key="2">
    <source>
        <dbReference type="Proteomes" id="UP000016660"/>
    </source>
</evidence>
<keyword evidence="2" id="KW-1185">Reference proteome</keyword>
<dbReference type="SUPFAM" id="SSF56059">
    <property type="entry name" value="Glutathione synthetase ATP-binding domain-like"/>
    <property type="match status" value="1"/>
</dbReference>
<organism evidence="1 2">
    <name type="scientific">Prevotella disiens JCM 6334 = ATCC 29426</name>
    <dbReference type="NCBI Taxonomy" id="1235811"/>
    <lineage>
        <taxon>Bacteria</taxon>
        <taxon>Pseudomonadati</taxon>
        <taxon>Bacteroidota</taxon>
        <taxon>Bacteroidia</taxon>
        <taxon>Bacteroidales</taxon>
        <taxon>Prevotellaceae</taxon>
        <taxon>Prevotella</taxon>
    </lineage>
</organism>
<proteinExistence type="predicted"/>
<protein>
    <recommendedName>
        <fullName evidence="3">ATP-grasp domain-containing protein</fullName>
    </recommendedName>
</protein>
<gene>
    <name evidence="1" type="ORF">HMPREF0653_00499</name>
</gene>
<dbReference type="Proteomes" id="UP000016660">
    <property type="component" value="Unassembled WGS sequence"/>
</dbReference>
<reference evidence="1 2" key="1">
    <citation type="submission" date="2013-06" db="EMBL/GenBank/DDBJ databases">
        <authorList>
            <person name="Weinstock G."/>
            <person name="Sodergren E."/>
            <person name="Lobos E.A."/>
            <person name="Fulton L."/>
            <person name="Fulton R."/>
            <person name="Courtney L."/>
            <person name="Fronick C."/>
            <person name="O'Laughlin M."/>
            <person name="Godfrey J."/>
            <person name="Wilson R.M."/>
            <person name="Miner T."/>
            <person name="Farmer C."/>
            <person name="Delehaunty K."/>
            <person name="Cordes M."/>
            <person name="Minx P."/>
            <person name="Tomlinson C."/>
            <person name="Chen J."/>
            <person name="Wollam A."/>
            <person name="Pepin K.H."/>
            <person name="Bhonagiri V."/>
            <person name="Zhang X."/>
            <person name="Warren W."/>
            <person name="Mitreva M."/>
            <person name="Mardis E.R."/>
            <person name="Wilson R.K."/>
        </authorList>
    </citation>
    <scope>NUCLEOTIDE SEQUENCE [LARGE SCALE GENOMIC DNA]</scope>
    <source>
        <strain evidence="1 2">ATCC 29426</strain>
    </source>
</reference>
<comment type="caution">
    <text evidence="1">The sequence shown here is derived from an EMBL/GenBank/DDBJ whole genome shotgun (WGS) entry which is preliminary data.</text>
</comment>
<evidence type="ECO:0000313" key="1">
    <source>
        <dbReference type="EMBL" id="ERJ80148.1"/>
    </source>
</evidence>
<accession>A0ABN0NUH9</accession>
<dbReference type="EMBL" id="AWUY01000033">
    <property type="protein sequence ID" value="ERJ80148.1"/>
    <property type="molecule type" value="Genomic_DNA"/>
</dbReference>
<dbReference type="RefSeq" id="WP_021669592.1">
    <property type="nucleotide sequence ID" value="NZ_BAIS01000016.1"/>
</dbReference>
<evidence type="ECO:0008006" key="3">
    <source>
        <dbReference type="Google" id="ProtNLM"/>
    </source>
</evidence>
<dbReference type="GeneID" id="91082478"/>
<sequence>MMMKLHIFNPEHDMALAQNSENYTPTKAALQIKSDLSYIPSIWAKEGDFIMVDDVVKAENLCKKLPFKVENINFITRSEIQNCLDSITEISPWGWDKTIVKQLKQIGFRADLLPSTSMLKDIRRLSNRKIAVKSLFYIKKAIENESIIGSSYYLSNLEDLKKIAQQYDKGVIKAPWSSSGRGLRFVDSEISKVHLNWARNVINQQEGIVYEPYYDKIQDFAMEFCAFPDRVVYEGLSVFSSNHGVYSGSIIESETEKLRLLSKYIDSKLLEKVQATLLWHLSNICAHQYIGPLGVDMMIVANKTSPQSYALQPVVEINFRNTMGHVALRLSNKMQPTNKLMQLAFDGSHHSVIISD</sequence>